<reference evidence="2" key="1">
    <citation type="submission" date="2022-11" db="UniProtKB">
        <authorList>
            <consortium name="WormBaseParasite"/>
        </authorList>
    </citation>
    <scope>IDENTIFICATION</scope>
</reference>
<evidence type="ECO:0000313" key="1">
    <source>
        <dbReference type="Proteomes" id="UP000887579"/>
    </source>
</evidence>
<name>A0AC34GA73_9BILA</name>
<dbReference type="Proteomes" id="UP000887579">
    <property type="component" value="Unplaced"/>
</dbReference>
<evidence type="ECO:0000313" key="2">
    <source>
        <dbReference type="WBParaSite" id="ES5_v2.g26618.t1"/>
    </source>
</evidence>
<protein>
    <submittedName>
        <fullName evidence="2">Uncharacterized protein</fullName>
    </submittedName>
</protein>
<organism evidence="1 2">
    <name type="scientific">Panagrolaimus sp. ES5</name>
    <dbReference type="NCBI Taxonomy" id="591445"/>
    <lineage>
        <taxon>Eukaryota</taxon>
        <taxon>Metazoa</taxon>
        <taxon>Ecdysozoa</taxon>
        <taxon>Nematoda</taxon>
        <taxon>Chromadorea</taxon>
        <taxon>Rhabditida</taxon>
        <taxon>Tylenchina</taxon>
        <taxon>Panagrolaimomorpha</taxon>
        <taxon>Panagrolaimoidea</taxon>
        <taxon>Panagrolaimidae</taxon>
        <taxon>Panagrolaimus</taxon>
    </lineage>
</organism>
<proteinExistence type="predicted"/>
<dbReference type="WBParaSite" id="ES5_v2.g26618.t1">
    <property type="protein sequence ID" value="ES5_v2.g26618.t1"/>
    <property type="gene ID" value="ES5_v2.g26618"/>
</dbReference>
<accession>A0AC34GA73</accession>
<sequence>MFGGLFENGKVNEFTGEIGCPGSFQPYFLGRSITVCLSYQYEKDHFYSIPIEKFFSCQTSAAEKTCSPNFTQHLAAVENSCDLFFCVRKQTYKHRQHPILQRPPYTLEKLAVSNYSSNTVRAMYRNVELFSLPFSMIFDEHFISQKGINGSDVDKIDINGYIENIHEKVLIVSDNLTATANETLEKIRKINEDN</sequence>